<dbReference type="SUPFAM" id="SSF47413">
    <property type="entry name" value="lambda repressor-like DNA-binding domains"/>
    <property type="match status" value="1"/>
</dbReference>
<dbReference type="CDD" id="cd00093">
    <property type="entry name" value="HTH_XRE"/>
    <property type="match status" value="1"/>
</dbReference>
<dbReference type="Gene3D" id="1.10.260.40">
    <property type="entry name" value="lambda repressor-like DNA-binding domains"/>
    <property type="match status" value="1"/>
</dbReference>
<proteinExistence type="predicted"/>
<name>A0ABW3SSU5_9BACT</name>
<keyword evidence="4" id="KW-1185">Reference proteome</keyword>
<dbReference type="RefSeq" id="WP_377530698.1">
    <property type="nucleotide sequence ID" value="NZ_JBHTLD010000198.1"/>
</dbReference>
<evidence type="ECO:0000313" key="3">
    <source>
        <dbReference type="EMBL" id="MFD1187984.1"/>
    </source>
</evidence>
<evidence type="ECO:0000313" key="4">
    <source>
        <dbReference type="Proteomes" id="UP001597094"/>
    </source>
</evidence>
<dbReference type="SMART" id="SM00530">
    <property type="entry name" value="HTH_XRE"/>
    <property type="match status" value="1"/>
</dbReference>
<sequence length="121" mass="13909">MTEEEKKYYATIGNNIKRLREKAHLKQEGLSELLGLSRTSIVNIEKGRQCPNLYLIIKLTEALSINIEDVLGEAYIKKNNRKLNSSDSVEEKMNQANLDELKDSPDSVNKLRNFIRESISR</sequence>
<accession>A0ABW3SSU5</accession>
<reference evidence="4" key="1">
    <citation type="journal article" date="2019" name="Int. J. Syst. Evol. Microbiol.">
        <title>The Global Catalogue of Microorganisms (GCM) 10K type strain sequencing project: providing services to taxonomists for standard genome sequencing and annotation.</title>
        <authorList>
            <consortium name="The Broad Institute Genomics Platform"/>
            <consortium name="The Broad Institute Genome Sequencing Center for Infectious Disease"/>
            <person name="Wu L."/>
            <person name="Ma J."/>
        </authorList>
    </citation>
    <scope>NUCLEOTIDE SEQUENCE [LARGE SCALE GENOMIC DNA]</scope>
    <source>
        <strain evidence="4">JCM 31319</strain>
    </source>
</reference>
<dbReference type="Proteomes" id="UP001597094">
    <property type="component" value="Unassembled WGS sequence"/>
</dbReference>
<evidence type="ECO:0000256" key="1">
    <source>
        <dbReference type="ARBA" id="ARBA00023125"/>
    </source>
</evidence>
<dbReference type="PROSITE" id="PS50943">
    <property type="entry name" value="HTH_CROC1"/>
    <property type="match status" value="1"/>
</dbReference>
<protein>
    <submittedName>
        <fullName evidence="3">Helix-turn-helix transcriptional regulator</fullName>
    </submittedName>
</protein>
<feature type="domain" description="HTH cro/C1-type" evidence="2">
    <location>
        <begin position="16"/>
        <end position="70"/>
    </location>
</feature>
<keyword evidence="1" id="KW-0238">DNA-binding</keyword>
<dbReference type="PANTHER" id="PTHR46558">
    <property type="entry name" value="TRACRIPTIONAL REGULATORY PROTEIN-RELATED-RELATED"/>
    <property type="match status" value="1"/>
</dbReference>
<dbReference type="InterPro" id="IPR010982">
    <property type="entry name" value="Lambda_DNA-bd_dom_sf"/>
</dbReference>
<gene>
    <name evidence="3" type="ORF">ACFQ2O_17360</name>
</gene>
<dbReference type="Pfam" id="PF01381">
    <property type="entry name" value="HTH_3"/>
    <property type="match status" value="1"/>
</dbReference>
<organism evidence="3 4">
    <name type="scientific">Pontibacter rugosus</name>
    <dbReference type="NCBI Taxonomy" id="1745966"/>
    <lineage>
        <taxon>Bacteria</taxon>
        <taxon>Pseudomonadati</taxon>
        <taxon>Bacteroidota</taxon>
        <taxon>Cytophagia</taxon>
        <taxon>Cytophagales</taxon>
        <taxon>Hymenobacteraceae</taxon>
        <taxon>Pontibacter</taxon>
    </lineage>
</organism>
<evidence type="ECO:0000259" key="2">
    <source>
        <dbReference type="PROSITE" id="PS50943"/>
    </source>
</evidence>
<comment type="caution">
    <text evidence="3">The sequence shown here is derived from an EMBL/GenBank/DDBJ whole genome shotgun (WGS) entry which is preliminary data.</text>
</comment>
<dbReference type="PANTHER" id="PTHR46558:SF11">
    <property type="entry name" value="HTH-TYPE TRANSCRIPTIONAL REGULATOR XRE"/>
    <property type="match status" value="1"/>
</dbReference>
<dbReference type="InterPro" id="IPR001387">
    <property type="entry name" value="Cro/C1-type_HTH"/>
</dbReference>
<dbReference type="EMBL" id="JBHTLD010000198">
    <property type="protein sequence ID" value="MFD1187984.1"/>
    <property type="molecule type" value="Genomic_DNA"/>
</dbReference>